<evidence type="ECO:0000313" key="4">
    <source>
        <dbReference type="Proteomes" id="UP000014634"/>
    </source>
</evidence>
<feature type="compositionally biased region" description="Polar residues" evidence="1">
    <location>
        <begin position="500"/>
        <end position="519"/>
    </location>
</feature>
<keyword evidence="2" id="KW-1133">Transmembrane helix</keyword>
<name>A0AA87NQY7_TREMD</name>
<proteinExistence type="predicted"/>
<feature type="transmembrane region" description="Helical" evidence="2">
    <location>
        <begin position="471"/>
        <end position="490"/>
    </location>
</feature>
<comment type="caution">
    <text evidence="3">The sequence shown here is derived from an EMBL/GenBank/DDBJ whole genome shotgun (WGS) entry which is preliminary data.</text>
</comment>
<evidence type="ECO:0000313" key="3">
    <source>
        <dbReference type="EMBL" id="EPF28934.1"/>
    </source>
</evidence>
<gene>
    <name evidence="3" type="ORF">HMPREF9195_01175</name>
</gene>
<evidence type="ECO:0000256" key="2">
    <source>
        <dbReference type="SAM" id="Phobius"/>
    </source>
</evidence>
<feature type="region of interest" description="Disordered" evidence="1">
    <location>
        <begin position="496"/>
        <end position="522"/>
    </location>
</feature>
<keyword evidence="2" id="KW-0472">Membrane</keyword>
<organism evidence="3 4">
    <name type="scientific">Treponema medium ATCC 700293</name>
    <dbReference type="NCBI Taxonomy" id="1125700"/>
    <lineage>
        <taxon>Bacteria</taxon>
        <taxon>Pseudomonadati</taxon>
        <taxon>Spirochaetota</taxon>
        <taxon>Spirochaetia</taxon>
        <taxon>Spirochaetales</taxon>
        <taxon>Treponemataceae</taxon>
        <taxon>Treponema</taxon>
    </lineage>
</organism>
<dbReference type="AlphaFoldDB" id="A0AA87NQY7"/>
<protein>
    <submittedName>
        <fullName evidence="3">Uncharacterized protein</fullName>
    </submittedName>
</protein>
<dbReference type="EMBL" id="ATFE01000008">
    <property type="protein sequence ID" value="EPF28934.1"/>
    <property type="molecule type" value="Genomic_DNA"/>
</dbReference>
<reference evidence="3 4" key="1">
    <citation type="submission" date="2013-04" db="EMBL/GenBank/DDBJ databases">
        <title>The Genome Sequence of Treponema medium ATCC 700293.</title>
        <authorList>
            <consortium name="The Broad Institute Genomics Platform"/>
            <person name="Earl A."/>
            <person name="Ward D."/>
            <person name="Feldgarden M."/>
            <person name="Gevers D."/>
            <person name="Leonetti C."/>
            <person name="Blanton J.M."/>
            <person name="Dewhirst F.E."/>
            <person name="Izard J."/>
            <person name="Walker B."/>
            <person name="Young S."/>
            <person name="Zeng Q."/>
            <person name="Gargeya S."/>
            <person name="Fitzgerald M."/>
            <person name="Haas B."/>
            <person name="Abouelleil A."/>
            <person name="Allen A.W."/>
            <person name="Alvarado L."/>
            <person name="Arachchi H.M."/>
            <person name="Berlin A.M."/>
            <person name="Chapman S.B."/>
            <person name="Gainer-Dewar J."/>
            <person name="Goldberg J."/>
            <person name="Griggs A."/>
            <person name="Gujja S."/>
            <person name="Hansen M."/>
            <person name="Howarth C."/>
            <person name="Imamovic A."/>
            <person name="Ireland A."/>
            <person name="Larimer J."/>
            <person name="McCowan C."/>
            <person name="Murphy C."/>
            <person name="Pearson M."/>
            <person name="Poon T.W."/>
            <person name="Priest M."/>
            <person name="Roberts A."/>
            <person name="Saif S."/>
            <person name="Shea T."/>
            <person name="Sisk P."/>
            <person name="Sykes S."/>
            <person name="Wortman J."/>
            <person name="Nusbaum C."/>
            <person name="Birren B."/>
        </authorList>
    </citation>
    <scope>NUCLEOTIDE SEQUENCE [LARGE SCALE GENOMIC DNA]</scope>
    <source>
        <strain evidence="3 4">ATCC 700293</strain>
    </source>
</reference>
<accession>A0AA87NQY7</accession>
<dbReference type="Proteomes" id="UP000014634">
    <property type="component" value="Unassembled WGS sequence"/>
</dbReference>
<evidence type="ECO:0000256" key="1">
    <source>
        <dbReference type="SAM" id="MobiDB-lite"/>
    </source>
</evidence>
<sequence>MAVSVRLPDILRTYALRFNSPFVGISELTDYLRKYAQRNIAEKPDVASFIDISETRLLTELEALESEGKVELIDDKRKGKVVFVPFYFLDKVARQYETIREKPELPFPLASAIPQNFSKRFLRYIRINTDFTELQPEVENDTFLYQLMFPDDTPPLIFPGNFSTDQMLDLAIAKLRFFFQKDELRDFIQKKLITANPGKEYSIRKFILTIQAHSSEAMYTLKKSGDVYLYWSYLCSVVKQEFSKKTEKLSDEITILQAIFIIEYLNNYYRNKTQQALQRETALKNLDLALQKPPYYFNKAAIVNFKDSRGVPLLGQYSQEDLEEYIRGKTSSDGDSNLPDLLSFKTPDGERYYIMLDKTVPLIISLVNDNRKKLRDVCLKKWYQQLIRFEQTEAMHTDSAFNQLLKTLCAEYVPILYALLGAPFIPMLSADKRITEHQAAEIRRIFSRDRLLSYTDLFMMNRQELLTDAKILLPFWYTIPIISSIIAFFMRPRKSRHTTRTGNSKTGSLPQQPGTTNKKVSPREIASELQAEFIPANKSLQDCIIEQLDLWNTIIDPVIRKQNTEDVNSFIRDQVKIAHRTQSFLKLTSDRIRNLADAIVSTPGLAKVKNKGALRLYTEYYILWLVLHSV</sequence>
<dbReference type="RefSeq" id="WP_016523129.1">
    <property type="nucleotide sequence ID" value="NZ_KE332517.1"/>
</dbReference>
<keyword evidence="2" id="KW-0812">Transmembrane</keyword>